<keyword evidence="2" id="KW-0690">Ribosome biogenesis</keyword>
<dbReference type="GO" id="GO:0003676">
    <property type="term" value="F:nucleic acid binding"/>
    <property type="evidence" value="ECO:0007669"/>
    <property type="project" value="InterPro"/>
</dbReference>
<evidence type="ECO:0000313" key="10">
    <source>
        <dbReference type="EMBL" id="VUG15825.1"/>
    </source>
</evidence>
<evidence type="ECO:0000256" key="8">
    <source>
        <dbReference type="ARBA" id="ARBA00041961"/>
    </source>
</evidence>
<dbReference type="AlphaFoldDB" id="A0A7D9H120"/>
<dbReference type="GO" id="GO:0005730">
    <property type="term" value="C:nucleolus"/>
    <property type="evidence" value="ECO:0007669"/>
    <property type="project" value="UniProtKB-SubCell"/>
</dbReference>
<keyword evidence="4" id="KW-0539">Nucleus</keyword>
<evidence type="ECO:0000256" key="3">
    <source>
        <dbReference type="ARBA" id="ARBA00022552"/>
    </source>
</evidence>
<protein>
    <recommendedName>
        <fullName evidence="7">Protein PXR1</fullName>
    </recommendedName>
    <alternativeName>
        <fullName evidence="8">PinX1-related protein 1</fullName>
    </alternativeName>
    <alternativeName>
        <fullName evidence="6">Protein pxr1</fullName>
    </alternativeName>
</protein>
<dbReference type="Pfam" id="PF01585">
    <property type="entry name" value="G-patch"/>
    <property type="match status" value="1"/>
</dbReference>
<feature type="compositionally biased region" description="Polar residues" evidence="9">
    <location>
        <begin position="259"/>
        <end position="270"/>
    </location>
</feature>
<dbReference type="GO" id="GO:0006364">
    <property type="term" value="P:rRNA processing"/>
    <property type="evidence" value="ECO:0007669"/>
    <property type="project" value="UniProtKB-KW"/>
</dbReference>
<dbReference type="InterPro" id="IPR050656">
    <property type="entry name" value="PINX1"/>
</dbReference>
<comment type="similarity">
    <text evidence="5">Belongs to the PINX1 family.</text>
</comment>
<feature type="compositionally biased region" description="Basic and acidic residues" evidence="9">
    <location>
        <begin position="211"/>
        <end position="226"/>
    </location>
</feature>
<dbReference type="PANTHER" id="PTHR23149:SF31">
    <property type="entry name" value="PROTEIN PXR1"/>
    <property type="match status" value="1"/>
</dbReference>
<name>A0A7D9H120_DEKBR</name>
<evidence type="ECO:0000256" key="1">
    <source>
        <dbReference type="ARBA" id="ARBA00004604"/>
    </source>
</evidence>
<evidence type="ECO:0000313" key="11">
    <source>
        <dbReference type="Proteomes" id="UP000478008"/>
    </source>
</evidence>
<dbReference type="Proteomes" id="UP000478008">
    <property type="component" value="Unassembled WGS sequence"/>
</dbReference>
<evidence type="ECO:0000256" key="2">
    <source>
        <dbReference type="ARBA" id="ARBA00022517"/>
    </source>
</evidence>
<organism evidence="10 11">
    <name type="scientific">Dekkera bruxellensis</name>
    <name type="common">Brettanomyces custersii</name>
    <dbReference type="NCBI Taxonomy" id="5007"/>
    <lineage>
        <taxon>Eukaryota</taxon>
        <taxon>Fungi</taxon>
        <taxon>Dikarya</taxon>
        <taxon>Ascomycota</taxon>
        <taxon>Saccharomycotina</taxon>
        <taxon>Pichiomycetes</taxon>
        <taxon>Pichiales</taxon>
        <taxon>Pichiaceae</taxon>
        <taxon>Brettanomyces</taxon>
    </lineage>
</organism>
<feature type="compositionally biased region" description="Basic and acidic residues" evidence="9">
    <location>
        <begin position="146"/>
        <end position="174"/>
    </location>
</feature>
<feature type="compositionally biased region" description="Basic residues" evidence="9">
    <location>
        <begin position="182"/>
        <end position="194"/>
    </location>
</feature>
<feature type="region of interest" description="Disordered" evidence="9">
    <location>
        <begin position="146"/>
        <end position="270"/>
    </location>
</feature>
<feature type="compositionally biased region" description="Basic residues" evidence="9">
    <location>
        <begin position="227"/>
        <end position="239"/>
    </location>
</feature>
<evidence type="ECO:0000256" key="4">
    <source>
        <dbReference type="ARBA" id="ARBA00023242"/>
    </source>
</evidence>
<accession>A0A7D9H120</accession>
<dbReference type="EMBL" id="CABFWN010000001">
    <property type="protein sequence ID" value="VUG15825.1"/>
    <property type="molecule type" value="Genomic_DNA"/>
</dbReference>
<dbReference type="SMART" id="SM00443">
    <property type="entry name" value="G_patch"/>
    <property type="match status" value="1"/>
</dbReference>
<evidence type="ECO:0000256" key="7">
    <source>
        <dbReference type="ARBA" id="ARBA00040376"/>
    </source>
</evidence>
<evidence type="ECO:0000256" key="5">
    <source>
        <dbReference type="ARBA" id="ARBA00038007"/>
    </source>
</evidence>
<keyword evidence="3" id="KW-0698">rRNA processing</keyword>
<dbReference type="PROSITE" id="PS50174">
    <property type="entry name" value="G_PATCH"/>
    <property type="match status" value="1"/>
</dbReference>
<gene>
    <name evidence="10" type="primary">PXR1</name>
    <name evidence="10" type="ORF">DEBR0S1_00958G</name>
</gene>
<proteinExistence type="inferred from homology"/>
<feature type="compositionally biased region" description="Basic and acidic residues" evidence="9">
    <location>
        <begin position="240"/>
        <end position="251"/>
    </location>
</feature>
<comment type="subcellular location">
    <subcellularLocation>
        <location evidence="1">Nucleus</location>
        <location evidence="1">Nucleolus</location>
    </subcellularLocation>
</comment>
<dbReference type="PANTHER" id="PTHR23149">
    <property type="entry name" value="G PATCH DOMAIN CONTAINING PROTEIN"/>
    <property type="match status" value="1"/>
</dbReference>
<sequence>MGLAAARTKQKFGLDPRNTNWFRDTERFGHRHLVNMGWEPGHGLGKVSNSITSHIRVKIKRDNMGLGADLGRNKSVNGNEINADGNTYLDNFQKLLGRLNGHEDEINDAVEKKRQDRIISGRWGIDFVKGETVSSTWDKEQKKMIQKETESARKRKSSAKETSCKRRKISKVEGMDEDEQRLHRHKHHHHKSKKTRLDGKVSQKKHHKHSHSVEKEKKKSQGDKHENHHHHHHHHHHHSSSKDNDKGDSSSKKRKYHTTSDSETGETQQMGTVLQSKMALRSKWIKQKRAAVMDKKALQEIFMVR</sequence>
<evidence type="ECO:0000256" key="6">
    <source>
        <dbReference type="ARBA" id="ARBA00040137"/>
    </source>
</evidence>
<evidence type="ECO:0000256" key="9">
    <source>
        <dbReference type="SAM" id="MobiDB-lite"/>
    </source>
</evidence>
<reference evidence="10 11" key="1">
    <citation type="submission" date="2019-07" db="EMBL/GenBank/DDBJ databases">
        <authorList>
            <person name="Friedrich A."/>
            <person name="Schacherer J."/>
        </authorList>
    </citation>
    <scope>NUCLEOTIDE SEQUENCE [LARGE SCALE GENOMIC DNA]</scope>
</reference>
<dbReference type="InterPro" id="IPR000467">
    <property type="entry name" value="G_patch_dom"/>
</dbReference>
<keyword evidence="11" id="KW-1185">Reference proteome</keyword>